<accession>A0A2H5PN82</accession>
<evidence type="ECO:0000313" key="1">
    <source>
        <dbReference type="EMBL" id="GAY53565.1"/>
    </source>
</evidence>
<evidence type="ECO:0008006" key="3">
    <source>
        <dbReference type="Google" id="ProtNLM"/>
    </source>
</evidence>
<dbReference type="InterPro" id="IPR044968">
    <property type="entry name" value="PRD1"/>
</dbReference>
<dbReference type="STRING" id="55188.A0A2H5PN82"/>
<sequence>MSQTDSQEAEDLEVEVEAQSLGSCSQGHRSTLSLQTQQGGAICLLCLSNLITTPHALTIHVSYALSQLSLALSHRPLHLSQSHARFLVSPLLHALSSFDDQPIACQLIDLITILSDSGDEDVFAEFVSRVAERLSSGAFSWSPRQLHMPFRENHCANALIANLVTGLGLPSEEIRGEILFVLYKVSSIQCQSMDIDGADILFAFCPKLLQLSLESLMKTQRDDVRLNCVALLTILAQKGFLVNAYTNNISRMNFDEAENSMQTTDYGTNQSSLPVLFAEAIKGPLLSSDSQVQISTLDLMLQYLSWEAAPGKHIQILKEENIADYVFEALRLSECKDPMVNSCVRVLNLLLIAEPAFGQRLAVGFTTLIPVLNHVAEVPFHPVQSQTLKLIWNCISDFPGMISASHVKELILCLTRMLRRHTDGEMGMLPETFTVVCSIFVAFLKSPSFKRTENLAIAVQEASKHAVLACLSISDEDPSQLLHSLYLLKEAYAYSYKEFSTNKTTIMELRNSIVDVCESHLLPWFVTAISDINEEIVLGVLETFHSILLQDSDIPATEFAQILVASSWISLSSGCLGLFPTEKIKWRVYLMLSSLVDVLFSNDTGQPIRDAAVHIPTDPAEWLFLLGQKSSHNFELSCCQSAILLILHTAAIHDDRLADEKLVLASLEQYILVNSSNFQFGAADSLTMMWLVNLYGLYRSLAKMSYQIPYSLEAERMLFHLLTEKEWDLPSAKIHPLSLKWLFQQEKLSKPLSYQILKFCRSNSLNVSNVVVHGKSNNSMNEEVITELVAAGDNYGASVVVCLLMQLIEQEGQVPDIVSVLNLVATAINILPRTSDQFCLHGIINAICALYNNSSYSSLPQILTAISLLIFNILRSVHPEVLSLSDEAAWLTVTMKLIEYLISTVAVCSWTHESLLIISILSLILHHSTNKALIEASKYIVLNNSLVSTVNSTIDAACLKGPAMTDYDEEASTGEYEYEYLIFVLLLYYFSIRSLQASLPGALDWQNFLDPFSEKQSLSTINIRCHDLCRLMHFGSPLVKLVSSYCMLELFTRLSDHEDGEHDELECSMGFLSSVMAVLEGLVFYSDIRVAMNCGFCLSMILGWEKLDLHERTIIAKNYWCRLIVEEMAMSLAVPHLASKSFFNHHKPAVYIAVALLKHEKIPEWMRTVFDSPCISGIIGNLGASNMGAEMVLLFRELLDSEFLKAEQISSLNHVLQACRKYVYTNCTQDEHTNKHLYKTFTKLDDLGEVREYLIHLMSSQSSMEKNCRGLQNGDKELLEEIEMFFRSLTVKEHS</sequence>
<name>A0A2H5PN82_CITUN</name>
<dbReference type="InterPro" id="IPR016024">
    <property type="entry name" value="ARM-type_fold"/>
</dbReference>
<protein>
    <recommendedName>
        <fullName evidence="3">Protein PRD1</fullName>
    </recommendedName>
</protein>
<dbReference type="EMBL" id="BDQV01000094">
    <property type="protein sequence ID" value="GAY53565.1"/>
    <property type="molecule type" value="Genomic_DNA"/>
</dbReference>
<dbReference type="PANTHER" id="PTHR36379:SF1">
    <property type="entry name" value="PUTATIVE RECOMBINATION INITIATION DEFECT 1-RELATED"/>
    <property type="match status" value="1"/>
</dbReference>
<keyword evidence="2" id="KW-1185">Reference proteome</keyword>
<dbReference type="Proteomes" id="UP000236630">
    <property type="component" value="Unassembled WGS sequence"/>
</dbReference>
<proteinExistence type="predicted"/>
<comment type="caution">
    <text evidence="1">The sequence shown here is derived from an EMBL/GenBank/DDBJ whole genome shotgun (WGS) entry which is preliminary data.</text>
</comment>
<dbReference type="SUPFAM" id="SSF48371">
    <property type="entry name" value="ARM repeat"/>
    <property type="match status" value="1"/>
</dbReference>
<organism evidence="1 2">
    <name type="scientific">Citrus unshiu</name>
    <name type="common">Satsuma mandarin</name>
    <name type="synonym">Citrus nobilis var. unshiu</name>
    <dbReference type="NCBI Taxonomy" id="55188"/>
    <lineage>
        <taxon>Eukaryota</taxon>
        <taxon>Viridiplantae</taxon>
        <taxon>Streptophyta</taxon>
        <taxon>Embryophyta</taxon>
        <taxon>Tracheophyta</taxon>
        <taxon>Spermatophyta</taxon>
        <taxon>Magnoliopsida</taxon>
        <taxon>eudicotyledons</taxon>
        <taxon>Gunneridae</taxon>
        <taxon>Pentapetalae</taxon>
        <taxon>rosids</taxon>
        <taxon>malvids</taxon>
        <taxon>Sapindales</taxon>
        <taxon>Rutaceae</taxon>
        <taxon>Aurantioideae</taxon>
        <taxon>Citrus</taxon>
    </lineage>
</organism>
<gene>
    <name evidence="1" type="ORF">CUMW_150040</name>
</gene>
<reference evidence="1 2" key="1">
    <citation type="journal article" date="2017" name="Front. Genet.">
        <title>Draft sequencing of the heterozygous diploid genome of Satsuma (Citrus unshiu Marc.) using a hybrid assembly approach.</title>
        <authorList>
            <person name="Shimizu T."/>
            <person name="Tanizawa Y."/>
            <person name="Mochizuki T."/>
            <person name="Nagasaki H."/>
            <person name="Yoshioka T."/>
            <person name="Toyoda A."/>
            <person name="Fujiyama A."/>
            <person name="Kaminuma E."/>
            <person name="Nakamura Y."/>
        </authorList>
    </citation>
    <scope>NUCLEOTIDE SEQUENCE [LARGE SCALE GENOMIC DNA]</scope>
    <source>
        <strain evidence="2">cv. Miyagawa wase</strain>
    </source>
</reference>
<dbReference type="PANTHER" id="PTHR36379">
    <property type="entry name" value="PROTEIN PRD1"/>
    <property type="match status" value="1"/>
</dbReference>
<evidence type="ECO:0000313" key="2">
    <source>
        <dbReference type="Proteomes" id="UP000236630"/>
    </source>
</evidence>
<dbReference type="GO" id="GO:0042138">
    <property type="term" value="P:meiotic DNA double-strand break formation"/>
    <property type="evidence" value="ECO:0007669"/>
    <property type="project" value="InterPro"/>
</dbReference>